<protein>
    <submittedName>
        <fullName evidence="1">Uncharacterized protein</fullName>
    </submittedName>
</protein>
<evidence type="ECO:0000313" key="1">
    <source>
        <dbReference type="EMBL" id="HEM66469.1"/>
    </source>
</evidence>
<sequence length="95" mass="11464">MGKKKLLQGIVVDIIKTDEYRVDEEGSKWFKCIFIVELTRFSKRVREEMPRDLKNARVEVVRWCSYDWHFRKGVRITLTEEETDRVLQSLKSQSR</sequence>
<organism evidence="1">
    <name type="scientific">Ignisphaera aggregans</name>
    <dbReference type="NCBI Taxonomy" id="334771"/>
    <lineage>
        <taxon>Archaea</taxon>
        <taxon>Thermoproteota</taxon>
        <taxon>Thermoprotei</taxon>
        <taxon>Desulfurococcales</taxon>
        <taxon>Desulfurococcaceae</taxon>
        <taxon>Ignisphaera</taxon>
    </lineage>
</organism>
<gene>
    <name evidence="1" type="ORF">ENO26_02700</name>
</gene>
<accession>A0A7J2U1P1</accession>
<name>A0A7J2U1P1_9CREN</name>
<dbReference type="EMBL" id="DSEU01000015">
    <property type="protein sequence ID" value="HEM66469.1"/>
    <property type="molecule type" value="Genomic_DNA"/>
</dbReference>
<dbReference type="AlphaFoldDB" id="A0A7J2U1P1"/>
<reference evidence="1" key="1">
    <citation type="journal article" date="2020" name="mSystems">
        <title>Genome- and Community-Level Interaction Insights into Carbon Utilization and Element Cycling Functions of Hydrothermarchaeota in Hydrothermal Sediment.</title>
        <authorList>
            <person name="Zhou Z."/>
            <person name="Liu Y."/>
            <person name="Xu W."/>
            <person name="Pan J."/>
            <person name="Luo Z.H."/>
            <person name="Li M."/>
        </authorList>
    </citation>
    <scope>NUCLEOTIDE SEQUENCE [LARGE SCALE GENOMIC DNA]</scope>
    <source>
        <strain evidence="1">SpSt-125</strain>
    </source>
</reference>
<proteinExistence type="predicted"/>
<comment type="caution">
    <text evidence="1">The sequence shown here is derived from an EMBL/GenBank/DDBJ whole genome shotgun (WGS) entry which is preliminary data.</text>
</comment>